<reference evidence="2 3" key="1">
    <citation type="journal article" date="2019" name="Int. J. Syst. Evol. Microbiol.">
        <title>The Global Catalogue of Microorganisms (GCM) 10K type strain sequencing project: providing services to taxonomists for standard genome sequencing and annotation.</title>
        <authorList>
            <consortium name="The Broad Institute Genomics Platform"/>
            <consortium name="The Broad Institute Genome Sequencing Center for Infectious Disease"/>
            <person name="Wu L."/>
            <person name="Ma J."/>
        </authorList>
    </citation>
    <scope>NUCLEOTIDE SEQUENCE [LARGE SCALE GENOMIC DNA]</scope>
    <source>
        <strain evidence="2 3">JCM 12696</strain>
    </source>
</reference>
<dbReference type="RefSeq" id="WP_344282183.1">
    <property type="nucleotide sequence ID" value="NZ_BAAAKV010000061.1"/>
</dbReference>
<sequence>MLVLSLAACDAAGTDRDGTGDASSASPSSSPSPTPTVDPAAYRQALDTALSPLDSSLRAVDRAREGGALNEALGRASAAATDAATALETARTPDDAVVENTGLASSLRDLSRSLDDARADRGRCATSPRVELGGAGSLTSVRDVGARLEALGYPVHLTLPRTEKPKHRRLGNGTMVKDSRRSGLGRLTIDNGTSSDAVVSLTRGKKPAFTVYVRKGTSATVRRVEDGSYTVYFTSGEDWNAAKKSFTRECSFQKFDDEAGFRTVSVTGGTQYTVLTFSLAKTVGGNATTTEVPADEFPS</sequence>
<dbReference type="EMBL" id="BAAAKV010000061">
    <property type="protein sequence ID" value="GAA1190481.1"/>
    <property type="molecule type" value="Genomic_DNA"/>
</dbReference>
<evidence type="ECO:0000313" key="3">
    <source>
        <dbReference type="Proteomes" id="UP001501371"/>
    </source>
</evidence>
<evidence type="ECO:0000313" key="2">
    <source>
        <dbReference type="EMBL" id="GAA1190481.1"/>
    </source>
</evidence>
<evidence type="ECO:0000256" key="1">
    <source>
        <dbReference type="SAM" id="MobiDB-lite"/>
    </source>
</evidence>
<keyword evidence="3" id="KW-1185">Reference proteome</keyword>
<name>A0ABN1V1N2_9ACTN</name>
<gene>
    <name evidence="2" type="ORF">GCM10009654_54940</name>
</gene>
<organism evidence="2 3">
    <name type="scientific">Streptomyces hebeiensis</name>
    <dbReference type="NCBI Taxonomy" id="229486"/>
    <lineage>
        <taxon>Bacteria</taxon>
        <taxon>Bacillati</taxon>
        <taxon>Actinomycetota</taxon>
        <taxon>Actinomycetes</taxon>
        <taxon>Kitasatosporales</taxon>
        <taxon>Streptomycetaceae</taxon>
        <taxon>Streptomyces</taxon>
    </lineage>
</organism>
<comment type="caution">
    <text evidence="2">The sequence shown here is derived from an EMBL/GenBank/DDBJ whole genome shotgun (WGS) entry which is preliminary data.</text>
</comment>
<dbReference type="Proteomes" id="UP001501371">
    <property type="component" value="Unassembled WGS sequence"/>
</dbReference>
<proteinExistence type="predicted"/>
<accession>A0ABN1V1N2</accession>
<evidence type="ECO:0008006" key="4">
    <source>
        <dbReference type="Google" id="ProtNLM"/>
    </source>
</evidence>
<feature type="compositionally biased region" description="Low complexity" evidence="1">
    <location>
        <begin position="20"/>
        <end position="29"/>
    </location>
</feature>
<protein>
    <recommendedName>
        <fullName evidence="4">Lipoprotein</fullName>
    </recommendedName>
</protein>
<feature type="region of interest" description="Disordered" evidence="1">
    <location>
        <begin position="13"/>
        <end position="39"/>
    </location>
</feature>